<dbReference type="Proteomes" id="UP001564626">
    <property type="component" value="Unassembled WGS sequence"/>
</dbReference>
<evidence type="ECO:0000313" key="2">
    <source>
        <dbReference type="Proteomes" id="UP001564626"/>
    </source>
</evidence>
<proteinExistence type="predicted"/>
<protein>
    <recommendedName>
        <fullName evidence="3">NUDIX hydrolase</fullName>
    </recommendedName>
</protein>
<accession>A0ABV4CQK3</accession>
<dbReference type="RefSeq" id="WP_345356907.1">
    <property type="nucleotide sequence ID" value="NZ_BAABII010000003.1"/>
</dbReference>
<comment type="caution">
    <text evidence="1">The sequence shown here is derived from an EMBL/GenBank/DDBJ whole genome shotgun (WGS) entry which is preliminary data.</text>
</comment>
<organism evidence="1 2">
    <name type="scientific">Saccharopolyspora cebuensis</name>
    <dbReference type="NCBI Taxonomy" id="418759"/>
    <lineage>
        <taxon>Bacteria</taxon>
        <taxon>Bacillati</taxon>
        <taxon>Actinomycetota</taxon>
        <taxon>Actinomycetes</taxon>
        <taxon>Pseudonocardiales</taxon>
        <taxon>Pseudonocardiaceae</taxon>
        <taxon>Saccharopolyspora</taxon>
    </lineage>
</organism>
<keyword evidence="2" id="KW-1185">Reference proteome</keyword>
<sequence>MPKKDYYDDPAAPPANSLVVAGATVVRDDSGRVLMIERTDVEEGAR</sequence>
<evidence type="ECO:0008006" key="3">
    <source>
        <dbReference type="Google" id="ProtNLM"/>
    </source>
</evidence>
<name>A0ABV4CQK3_9PSEU</name>
<dbReference type="EMBL" id="JBGEHV010000092">
    <property type="protein sequence ID" value="MEY8043380.1"/>
    <property type="molecule type" value="Genomic_DNA"/>
</dbReference>
<evidence type="ECO:0000313" key="1">
    <source>
        <dbReference type="EMBL" id="MEY8043380.1"/>
    </source>
</evidence>
<reference evidence="1 2" key="1">
    <citation type="submission" date="2024-08" db="EMBL/GenBank/DDBJ databases">
        <title>Genome mining of Saccharopolyspora cebuensis PGLac3 from Nigerian medicinal plant.</title>
        <authorList>
            <person name="Ezeobiora C.E."/>
            <person name="Igbokwe N.H."/>
            <person name="Amin D.H."/>
            <person name="Mendie U.E."/>
        </authorList>
    </citation>
    <scope>NUCLEOTIDE SEQUENCE [LARGE SCALE GENOMIC DNA]</scope>
    <source>
        <strain evidence="1 2">PGLac3</strain>
    </source>
</reference>
<gene>
    <name evidence="1" type="ORF">AB8O55_28560</name>
</gene>